<evidence type="ECO:0000256" key="4">
    <source>
        <dbReference type="ARBA" id="ARBA00023295"/>
    </source>
</evidence>
<dbReference type="Gene3D" id="2.115.10.20">
    <property type="entry name" value="Glycosyl hydrolase domain, family 43"/>
    <property type="match status" value="1"/>
</dbReference>
<protein>
    <submittedName>
        <fullName evidence="7">Por secretion system C-terminal sorting domain-containing protein</fullName>
    </submittedName>
</protein>
<comment type="similarity">
    <text evidence="1 5">Belongs to the glycosyl hydrolase 43 family.</text>
</comment>
<evidence type="ECO:0000256" key="5">
    <source>
        <dbReference type="RuleBase" id="RU361187"/>
    </source>
</evidence>
<keyword evidence="4 5" id="KW-0326">Glycosidase</keyword>
<dbReference type="PANTHER" id="PTHR43817:SF1">
    <property type="entry name" value="HYDROLASE, FAMILY 43, PUTATIVE (AFU_ORTHOLOGUE AFUA_3G01660)-RELATED"/>
    <property type="match status" value="1"/>
</dbReference>
<dbReference type="InterPro" id="IPR026444">
    <property type="entry name" value="Secre_tail"/>
</dbReference>
<dbReference type="STRING" id="688867.SAMN05660236_4966"/>
<dbReference type="InterPro" id="IPR023296">
    <property type="entry name" value="Glyco_hydro_beta-prop_sf"/>
</dbReference>
<evidence type="ECO:0000313" key="7">
    <source>
        <dbReference type="EMBL" id="SKC85800.1"/>
    </source>
</evidence>
<keyword evidence="2" id="KW-0732">Signal</keyword>
<dbReference type="EMBL" id="FUZU01000004">
    <property type="protein sequence ID" value="SKC85800.1"/>
    <property type="molecule type" value="Genomic_DNA"/>
</dbReference>
<accession>A0A1T5MC76</accession>
<dbReference type="InterPro" id="IPR035992">
    <property type="entry name" value="Ricin_B-like_lectins"/>
</dbReference>
<dbReference type="GO" id="GO:0004553">
    <property type="term" value="F:hydrolase activity, hydrolyzing O-glycosyl compounds"/>
    <property type="evidence" value="ECO:0007669"/>
    <property type="project" value="InterPro"/>
</dbReference>
<evidence type="ECO:0000256" key="3">
    <source>
        <dbReference type="ARBA" id="ARBA00022801"/>
    </source>
</evidence>
<evidence type="ECO:0000256" key="1">
    <source>
        <dbReference type="ARBA" id="ARBA00009865"/>
    </source>
</evidence>
<dbReference type="AlphaFoldDB" id="A0A1T5MC76"/>
<dbReference type="Pfam" id="PF18962">
    <property type="entry name" value="Por_Secre_tail"/>
    <property type="match status" value="1"/>
</dbReference>
<keyword evidence="8" id="KW-1185">Reference proteome</keyword>
<proteinExistence type="inferred from homology"/>
<organism evidence="7 8">
    <name type="scientific">Ohtaekwangia koreensis</name>
    <dbReference type="NCBI Taxonomy" id="688867"/>
    <lineage>
        <taxon>Bacteria</taxon>
        <taxon>Pseudomonadati</taxon>
        <taxon>Bacteroidota</taxon>
        <taxon>Cytophagia</taxon>
        <taxon>Cytophagales</taxon>
        <taxon>Fulvivirgaceae</taxon>
        <taxon>Ohtaekwangia</taxon>
    </lineage>
</organism>
<dbReference type="PANTHER" id="PTHR43817">
    <property type="entry name" value="GLYCOSYL HYDROLASE"/>
    <property type="match status" value="1"/>
</dbReference>
<keyword evidence="3 5" id="KW-0378">Hydrolase</keyword>
<evidence type="ECO:0000256" key="2">
    <source>
        <dbReference type="ARBA" id="ARBA00022729"/>
    </source>
</evidence>
<dbReference type="InterPro" id="IPR006710">
    <property type="entry name" value="Glyco_hydro_43"/>
</dbReference>
<dbReference type="NCBIfam" id="TIGR04183">
    <property type="entry name" value="Por_Secre_tail"/>
    <property type="match status" value="1"/>
</dbReference>
<reference evidence="7 8" key="1">
    <citation type="submission" date="2017-02" db="EMBL/GenBank/DDBJ databases">
        <authorList>
            <person name="Peterson S.W."/>
        </authorList>
    </citation>
    <scope>NUCLEOTIDE SEQUENCE [LARGE SCALE GENOMIC DNA]</scope>
    <source>
        <strain evidence="7 8">DSM 25262</strain>
    </source>
</reference>
<dbReference type="Gene3D" id="2.80.10.50">
    <property type="match status" value="2"/>
</dbReference>
<evidence type="ECO:0000313" key="8">
    <source>
        <dbReference type="Proteomes" id="UP000190961"/>
    </source>
</evidence>
<dbReference type="CDD" id="cd18820">
    <property type="entry name" value="GH43_LbAraf43-like"/>
    <property type="match status" value="1"/>
</dbReference>
<dbReference type="PROSITE" id="PS50231">
    <property type="entry name" value="RICIN_B_LECTIN"/>
    <property type="match status" value="1"/>
</dbReference>
<dbReference type="InterPro" id="IPR000772">
    <property type="entry name" value="Ricin_B_lectin"/>
</dbReference>
<name>A0A1T5MC76_9BACT</name>
<dbReference type="SUPFAM" id="SSF75005">
    <property type="entry name" value="Arabinanase/levansucrase/invertase"/>
    <property type="match status" value="1"/>
</dbReference>
<dbReference type="Pfam" id="PF04616">
    <property type="entry name" value="Glyco_hydro_43"/>
    <property type="match status" value="1"/>
</dbReference>
<dbReference type="GO" id="GO:0005975">
    <property type="term" value="P:carbohydrate metabolic process"/>
    <property type="evidence" value="ECO:0007669"/>
    <property type="project" value="InterPro"/>
</dbReference>
<dbReference type="CDD" id="cd00161">
    <property type="entry name" value="beta-trefoil_Ricin-like"/>
    <property type="match status" value="1"/>
</dbReference>
<dbReference type="OrthoDB" id="177947at2"/>
<sequence length="581" mass="63817">MIQRYILRVRLLITVLMILVLKTASLAQTFSNPIADLADPHITYYNGSYYLTGTTGNNITVKKAATLNALKFAAGVVVFTVASGGPCCNFWAPELHRIGNKWYIYYTGGTNTNLASQRTWVIENSSDDPITGTWTNKGQIFHPTEDFWAIDGSILSLNNKNYFLWSGYSNESNTIQRIYIAEMSNPWTLTGPRVLLSSPDYSWERNGEVNEGPVVMKQNGKVFLVYSASGCWTPDYALGMLTMNEADNPMNIASWTKSAQPVFSTRASANAYGPGHNGFFSSPDGTEIWNVYHATTVAAGACNFTRTTRAQKVEWKPDGTPDFGVPVTAGDTLAAPTGEIDVPISVTLPNGIYRFVSKASTKVLDIAGCSAGLGADVIQNSWFGKRCQRWNVQATGDGFFVLTSLQGGLALDVAGCSNDNFANVQTWAPNGAPCQQWKIEDAGDGSYRLLARNSNKALTVVTNSTAEGANVLQQDWSAADGQRWYIIASDEIVTDSEENIAESVFVYPNPVRGSLVIEKKHSFILREVMLTDLLSRTVYHEQIIDTEDESVIDTSNIPGGIYLLKVRTNQKEFTMKVMIEK</sequence>
<dbReference type="Pfam" id="PF14200">
    <property type="entry name" value="RicinB_lectin_2"/>
    <property type="match status" value="1"/>
</dbReference>
<feature type="domain" description="Ricin B lectin" evidence="6">
    <location>
        <begin position="350"/>
        <end position="487"/>
    </location>
</feature>
<dbReference type="RefSeq" id="WP_079689482.1">
    <property type="nucleotide sequence ID" value="NZ_FUZU01000004.1"/>
</dbReference>
<dbReference type="SUPFAM" id="SSF50370">
    <property type="entry name" value="Ricin B-like lectins"/>
    <property type="match status" value="1"/>
</dbReference>
<gene>
    <name evidence="7" type="ORF">SAMN05660236_4966</name>
</gene>
<dbReference type="Proteomes" id="UP000190961">
    <property type="component" value="Unassembled WGS sequence"/>
</dbReference>
<evidence type="ECO:0000259" key="6">
    <source>
        <dbReference type="SMART" id="SM00458"/>
    </source>
</evidence>
<dbReference type="SMART" id="SM00458">
    <property type="entry name" value="RICIN"/>
    <property type="match status" value="1"/>
</dbReference>